<evidence type="ECO:0000313" key="2">
    <source>
        <dbReference type="EMBL" id="KAA3474072.1"/>
    </source>
</evidence>
<dbReference type="InterPro" id="IPR056924">
    <property type="entry name" value="SH3_Tf2-1"/>
</dbReference>
<reference evidence="3" key="1">
    <citation type="journal article" date="2019" name="Plant Biotechnol. J.">
        <title>Genome sequencing of the Australian wild diploid species Gossypium australe highlights disease resistance and delayed gland morphogenesis.</title>
        <authorList>
            <person name="Cai Y."/>
            <person name="Cai X."/>
            <person name="Wang Q."/>
            <person name="Wang P."/>
            <person name="Zhang Y."/>
            <person name="Cai C."/>
            <person name="Xu Y."/>
            <person name="Wang K."/>
            <person name="Zhou Z."/>
            <person name="Wang C."/>
            <person name="Geng S."/>
            <person name="Li B."/>
            <person name="Dong Q."/>
            <person name="Hou Y."/>
            <person name="Wang H."/>
            <person name="Ai P."/>
            <person name="Liu Z."/>
            <person name="Yi F."/>
            <person name="Sun M."/>
            <person name="An G."/>
            <person name="Cheng J."/>
            <person name="Zhang Y."/>
            <person name="Shi Q."/>
            <person name="Xie Y."/>
            <person name="Shi X."/>
            <person name="Chang Y."/>
            <person name="Huang F."/>
            <person name="Chen Y."/>
            <person name="Hong S."/>
            <person name="Mi L."/>
            <person name="Sun Q."/>
            <person name="Zhang L."/>
            <person name="Zhou B."/>
            <person name="Peng R."/>
            <person name="Zhang X."/>
            <person name="Liu F."/>
        </authorList>
    </citation>
    <scope>NUCLEOTIDE SEQUENCE [LARGE SCALE GENOMIC DNA]</scope>
    <source>
        <strain evidence="3">cv. PA1801</strain>
    </source>
</reference>
<dbReference type="Proteomes" id="UP000325315">
    <property type="component" value="Unassembled WGS sequence"/>
</dbReference>
<keyword evidence="2" id="KW-0548">Nucleotidyltransferase</keyword>
<organism evidence="2 3">
    <name type="scientific">Gossypium australe</name>
    <dbReference type="NCBI Taxonomy" id="47621"/>
    <lineage>
        <taxon>Eukaryota</taxon>
        <taxon>Viridiplantae</taxon>
        <taxon>Streptophyta</taxon>
        <taxon>Embryophyta</taxon>
        <taxon>Tracheophyta</taxon>
        <taxon>Spermatophyta</taxon>
        <taxon>Magnoliopsida</taxon>
        <taxon>eudicotyledons</taxon>
        <taxon>Gunneridae</taxon>
        <taxon>Pentapetalae</taxon>
        <taxon>rosids</taxon>
        <taxon>malvids</taxon>
        <taxon>Malvales</taxon>
        <taxon>Malvaceae</taxon>
        <taxon>Malvoideae</taxon>
        <taxon>Gossypium</taxon>
    </lineage>
</organism>
<dbReference type="InterPro" id="IPR036397">
    <property type="entry name" value="RNaseH_sf"/>
</dbReference>
<gene>
    <name evidence="2" type="ORF">EPI10_024399</name>
</gene>
<accession>A0A5B6VYN7</accession>
<keyword evidence="2" id="KW-0808">Transferase</keyword>
<dbReference type="PANTHER" id="PTHR45835">
    <property type="entry name" value="YALI0A06105P"/>
    <property type="match status" value="1"/>
</dbReference>
<protein>
    <submittedName>
        <fullName evidence="2">Reverse transcriptase</fullName>
    </submittedName>
</protein>
<dbReference type="GO" id="GO:0003964">
    <property type="term" value="F:RNA-directed DNA polymerase activity"/>
    <property type="evidence" value="ECO:0007669"/>
    <property type="project" value="UniProtKB-KW"/>
</dbReference>
<evidence type="ECO:0000313" key="3">
    <source>
        <dbReference type="Proteomes" id="UP000325315"/>
    </source>
</evidence>
<dbReference type="OrthoDB" id="996762at2759"/>
<dbReference type="Gene3D" id="3.30.420.10">
    <property type="entry name" value="Ribonuclease H-like superfamily/Ribonuclease H"/>
    <property type="match status" value="1"/>
</dbReference>
<evidence type="ECO:0000259" key="1">
    <source>
        <dbReference type="Pfam" id="PF24626"/>
    </source>
</evidence>
<dbReference type="AlphaFoldDB" id="A0A5B6VYN7"/>
<feature type="domain" description="Tf2-1-like SH3-like" evidence="1">
    <location>
        <begin position="137"/>
        <end position="179"/>
    </location>
</feature>
<name>A0A5B6VYN7_9ROSI</name>
<dbReference type="SUPFAM" id="SSF53098">
    <property type="entry name" value="Ribonuclease H-like"/>
    <property type="match status" value="1"/>
</dbReference>
<keyword evidence="3" id="KW-1185">Reference proteome</keyword>
<comment type="caution">
    <text evidence="2">The sequence shown here is derived from an EMBL/GenBank/DDBJ whole genome shotgun (WGS) entry which is preliminary data.</text>
</comment>
<sequence length="271" mass="31710">MTPNLHQGSRSSCRCLSEPSFDSALPSILKLINKRKGFGMNWEKYLPWVEFAYNNSYHTSLGMSPFETLYGRKCRSLICWMELSEKKLVGLELVLKTEEKVMVINNHLKIAQNHRKAYGEKKKKKERCLTLENIIHFGLRRKLSPRFIGPYEILERIGPIEYQLALPPELSKIHIVFHFVCILDKETKTLINKEISLVKVLWRNHKVEKATWKRESTVREKIIRDCLLTFDEHIFLEDLLLLSFHEFDANYQTRGVRLVTAKGKEVLLPGV</sequence>
<dbReference type="PANTHER" id="PTHR45835:SF99">
    <property type="entry name" value="CHROMO DOMAIN-CONTAINING PROTEIN-RELATED"/>
    <property type="match status" value="1"/>
</dbReference>
<dbReference type="InterPro" id="IPR012337">
    <property type="entry name" value="RNaseH-like_sf"/>
</dbReference>
<dbReference type="Pfam" id="PF24626">
    <property type="entry name" value="SH3_Tf2-1"/>
    <property type="match status" value="1"/>
</dbReference>
<keyword evidence="2" id="KW-0695">RNA-directed DNA polymerase</keyword>
<dbReference type="GO" id="GO:0003676">
    <property type="term" value="F:nucleic acid binding"/>
    <property type="evidence" value="ECO:0007669"/>
    <property type="project" value="InterPro"/>
</dbReference>
<proteinExistence type="predicted"/>
<dbReference type="EMBL" id="SMMG02000005">
    <property type="protein sequence ID" value="KAA3474072.1"/>
    <property type="molecule type" value="Genomic_DNA"/>
</dbReference>